<dbReference type="OrthoDB" id="28644at2759"/>
<dbReference type="AlphaFoldDB" id="A0A643BV60"/>
<dbReference type="InterPro" id="IPR039699">
    <property type="entry name" value="Ribosomal_uL30"/>
</dbReference>
<dbReference type="PANTHER" id="PTHR11524">
    <property type="entry name" value="60S RIBOSOMAL PROTEIN L7"/>
    <property type="match status" value="1"/>
</dbReference>
<evidence type="ECO:0000259" key="2">
    <source>
        <dbReference type="Pfam" id="PF00327"/>
    </source>
</evidence>
<comment type="caution">
    <text evidence="3">The sequence shown here is derived from an EMBL/GenBank/DDBJ whole genome shotgun (WGS) entry which is preliminary data.</text>
</comment>
<dbReference type="GO" id="GO:0003723">
    <property type="term" value="F:RNA binding"/>
    <property type="evidence" value="ECO:0007669"/>
    <property type="project" value="TreeGrafter"/>
</dbReference>
<comment type="similarity">
    <text evidence="1">Belongs to the universal ribosomal protein uL30 family.</text>
</comment>
<dbReference type="Pfam" id="PF00327">
    <property type="entry name" value="Ribosomal_L30"/>
    <property type="match status" value="1"/>
</dbReference>
<evidence type="ECO:0000313" key="4">
    <source>
        <dbReference type="Proteomes" id="UP000437017"/>
    </source>
</evidence>
<dbReference type="GO" id="GO:0003735">
    <property type="term" value="F:structural constituent of ribosome"/>
    <property type="evidence" value="ECO:0007669"/>
    <property type="project" value="TreeGrafter"/>
</dbReference>
<proteinExistence type="inferred from homology"/>
<protein>
    <recommendedName>
        <fullName evidence="2">Large ribosomal subunit protein uL30-like ferredoxin-like fold domain-containing protein</fullName>
    </recommendedName>
</protein>
<dbReference type="PANTHER" id="PTHR11524:SF12">
    <property type="entry name" value="LARGE RIBOSOMAL SUBUNIT PROTEIN UL30"/>
    <property type="match status" value="1"/>
</dbReference>
<sequence>MTGKASNFYLPEKPKLAFVISISGMSSKVCKELQVLCLHRIFNSTFFKLNKASVNTVRIVEPCIACGYQNLKSVNELIYKCELWQNQQEVNCPDILTH</sequence>
<evidence type="ECO:0000313" key="3">
    <source>
        <dbReference type="EMBL" id="KAB0391847.1"/>
    </source>
</evidence>
<accession>A0A643BV60</accession>
<gene>
    <name evidence="3" type="ORF">E2I00_006759</name>
</gene>
<dbReference type="InterPro" id="IPR036919">
    <property type="entry name" value="Ribo_uL30_ferredoxin-like_sf"/>
</dbReference>
<reference evidence="3 4" key="1">
    <citation type="journal article" date="2019" name="PLoS ONE">
        <title>Genomic analyses reveal an absence of contemporary introgressive admixture between fin whales and blue whales, despite known hybrids.</title>
        <authorList>
            <person name="Westbury M.V."/>
            <person name="Petersen B."/>
            <person name="Lorenzen E.D."/>
        </authorList>
    </citation>
    <scope>NUCLEOTIDE SEQUENCE [LARGE SCALE GENOMIC DNA]</scope>
    <source>
        <strain evidence="3">FinWhale-01</strain>
    </source>
</reference>
<dbReference type="EMBL" id="SGJD01004176">
    <property type="protein sequence ID" value="KAB0391847.1"/>
    <property type="molecule type" value="Genomic_DNA"/>
</dbReference>
<dbReference type="Gene3D" id="3.30.1390.20">
    <property type="entry name" value="Ribosomal protein L30, ferredoxin-like fold domain"/>
    <property type="match status" value="1"/>
</dbReference>
<dbReference type="InterPro" id="IPR016082">
    <property type="entry name" value="Ribosomal_uL30_ferredoxin-like"/>
</dbReference>
<keyword evidence="4" id="KW-1185">Reference proteome</keyword>
<dbReference type="GO" id="GO:0022625">
    <property type="term" value="C:cytosolic large ribosomal subunit"/>
    <property type="evidence" value="ECO:0007669"/>
    <property type="project" value="TreeGrafter"/>
</dbReference>
<organism evidence="3 4">
    <name type="scientific">Balaenoptera physalus</name>
    <name type="common">Fin whale</name>
    <name type="synonym">Balaena physalus</name>
    <dbReference type="NCBI Taxonomy" id="9770"/>
    <lineage>
        <taxon>Eukaryota</taxon>
        <taxon>Metazoa</taxon>
        <taxon>Chordata</taxon>
        <taxon>Craniata</taxon>
        <taxon>Vertebrata</taxon>
        <taxon>Euteleostomi</taxon>
        <taxon>Mammalia</taxon>
        <taxon>Eutheria</taxon>
        <taxon>Laurasiatheria</taxon>
        <taxon>Artiodactyla</taxon>
        <taxon>Whippomorpha</taxon>
        <taxon>Cetacea</taxon>
        <taxon>Mysticeti</taxon>
        <taxon>Balaenopteridae</taxon>
        <taxon>Balaenoptera</taxon>
    </lineage>
</organism>
<dbReference type="GO" id="GO:0000463">
    <property type="term" value="P:maturation of LSU-rRNA from tricistronic rRNA transcript (SSU-rRNA, 5.8S rRNA, LSU-rRNA)"/>
    <property type="evidence" value="ECO:0007669"/>
    <property type="project" value="TreeGrafter"/>
</dbReference>
<name>A0A643BV60_BALPH</name>
<evidence type="ECO:0000256" key="1">
    <source>
        <dbReference type="ARBA" id="ARBA00007594"/>
    </source>
</evidence>
<dbReference type="Proteomes" id="UP000437017">
    <property type="component" value="Unassembled WGS sequence"/>
</dbReference>
<dbReference type="SUPFAM" id="SSF55129">
    <property type="entry name" value="Ribosomal protein L30p/L7e"/>
    <property type="match status" value="1"/>
</dbReference>
<feature type="domain" description="Large ribosomal subunit protein uL30-like ferredoxin-like fold" evidence="2">
    <location>
        <begin position="21"/>
        <end position="63"/>
    </location>
</feature>